<evidence type="ECO:0000313" key="2">
    <source>
        <dbReference type="Proteomes" id="UP000198705"/>
    </source>
</evidence>
<dbReference type="STRING" id="649333.SAMN04487989_1103"/>
<accession>A0A1I5DPY9</accession>
<evidence type="ECO:0000313" key="1">
    <source>
        <dbReference type="EMBL" id="SFO01217.1"/>
    </source>
</evidence>
<dbReference type="EMBL" id="FOVN01000010">
    <property type="protein sequence ID" value="SFO01217.1"/>
    <property type="molecule type" value="Genomic_DNA"/>
</dbReference>
<keyword evidence="2" id="KW-1185">Reference proteome</keyword>
<dbReference type="AlphaFoldDB" id="A0A1I5DPY9"/>
<dbReference type="Proteomes" id="UP000198705">
    <property type="component" value="Unassembled WGS sequence"/>
</dbReference>
<reference evidence="2" key="1">
    <citation type="submission" date="2016-10" db="EMBL/GenBank/DDBJ databases">
        <authorList>
            <person name="Varghese N."/>
            <person name="Submissions S."/>
        </authorList>
    </citation>
    <scope>NUCLEOTIDE SEQUENCE [LARGE SCALE GENOMIC DNA]</scope>
    <source>
        <strain evidence="2">DSM 23925</strain>
    </source>
</reference>
<name>A0A1I5DPY9_9FLAO</name>
<protein>
    <recommendedName>
        <fullName evidence="3">DUF4421 domain-containing protein</fullName>
    </recommendedName>
</protein>
<dbReference type="Pfam" id="PF14391">
    <property type="entry name" value="DUF4421"/>
    <property type="match status" value="1"/>
</dbReference>
<gene>
    <name evidence="1" type="ORF">SAMN04487989_1103</name>
</gene>
<proteinExistence type="predicted"/>
<sequence length="373" mass="42884">MRNLYFLFTFLFLGCFSVQSQILKHADSSRVYKMVDSMFIDRDLENYSVRLFSNYKVKRFTIRDADSKTRFIPNNPFGIGFGFASRKLLVDIAFNLKTNKEETTNRFDMQGTTIIGKNHFVNFYVQTYKGYTVKNNYNEPTVFRDDIKSVTVGFNYLFTLSEIEFSYAMLKAGLAKRHKNVYITGGLGTFAVFDYFSGNETILSDQGALYYNQEANIKRYSSSGIGVLGGFISAFMLPKNLIASFNVMPGVALMNKRVTITDDVYRPSNPLLYKIDYTAALAYSAERYYVSLIYNGSAYSTSLDFNNKQLFSLSKAKLAFGYKLWSKKKKKIVNPFIKSSKKHEINGIFIEMICNYFQNMTHVICSHLLTHYI</sequence>
<dbReference type="InterPro" id="IPR025535">
    <property type="entry name" value="DUF4421"/>
</dbReference>
<dbReference type="RefSeq" id="WP_245758249.1">
    <property type="nucleotide sequence ID" value="NZ_FOVN01000010.1"/>
</dbReference>
<dbReference type="PROSITE" id="PS51257">
    <property type="entry name" value="PROKAR_LIPOPROTEIN"/>
    <property type="match status" value="1"/>
</dbReference>
<organism evidence="1 2">
    <name type="scientific">Bizionia echini</name>
    <dbReference type="NCBI Taxonomy" id="649333"/>
    <lineage>
        <taxon>Bacteria</taxon>
        <taxon>Pseudomonadati</taxon>
        <taxon>Bacteroidota</taxon>
        <taxon>Flavobacteriia</taxon>
        <taxon>Flavobacteriales</taxon>
        <taxon>Flavobacteriaceae</taxon>
        <taxon>Bizionia</taxon>
    </lineage>
</organism>
<evidence type="ECO:0008006" key="3">
    <source>
        <dbReference type="Google" id="ProtNLM"/>
    </source>
</evidence>